<gene>
    <name evidence="2" type="ORF">AAME72_16475</name>
</gene>
<feature type="transmembrane region" description="Helical" evidence="1">
    <location>
        <begin position="20"/>
        <end position="40"/>
    </location>
</feature>
<feature type="transmembrane region" description="Helical" evidence="1">
    <location>
        <begin position="180"/>
        <end position="202"/>
    </location>
</feature>
<dbReference type="AlphaFoldDB" id="A0AAU7G8D1"/>
<proteinExistence type="predicted"/>
<reference evidence="2" key="1">
    <citation type="submission" date="2024-05" db="EMBL/GenBank/DDBJ databases">
        <title>The Natural Products Discovery Center: Release of the First 8490 Sequenced Strains for Exploring Actinobacteria Biosynthetic Diversity.</title>
        <authorList>
            <person name="Kalkreuter E."/>
            <person name="Kautsar S.A."/>
            <person name="Yang D."/>
            <person name="Bader C.D."/>
            <person name="Teijaro C.N."/>
            <person name="Fluegel L."/>
            <person name="Davis C.M."/>
            <person name="Simpson J.R."/>
            <person name="Lauterbach L."/>
            <person name="Steele A.D."/>
            <person name="Gui C."/>
            <person name="Meng S."/>
            <person name="Li G."/>
            <person name="Viehrig K."/>
            <person name="Ye F."/>
            <person name="Su P."/>
            <person name="Kiefer A.F."/>
            <person name="Nichols A."/>
            <person name="Cepeda A.J."/>
            <person name="Yan W."/>
            <person name="Fan B."/>
            <person name="Jiang Y."/>
            <person name="Adhikari A."/>
            <person name="Zheng C.-J."/>
            <person name="Schuster L."/>
            <person name="Cowan T.M."/>
            <person name="Smanski M.J."/>
            <person name="Chevrette M.G."/>
            <person name="de Carvalho L.P.S."/>
            <person name="Shen B."/>
        </authorList>
    </citation>
    <scope>NUCLEOTIDE SEQUENCE</scope>
    <source>
        <strain evidence="2">NPDC080035</strain>
    </source>
</reference>
<evidence type="ECO:0000313" key="2">
    <source>
        <dbReference type="EMBL" id="XBM47650.1"/>
    </source>
</evidence>
<keyword evidence="1" id="KW-0472">Membrane</keyword>
<keyword evidence="1" id="KW-1133">Transmembrane helix</keyword>
<organism evidence="2">
    <name type="scientific">Leifsonia sp. NPDC080035</name>
    <dbReference type="NCBI Taxonomy" id="3143936"/>
    <lineage>
        <taxon>Bacteria</taxon>
        <taxon>Bacillati</taxon>
        <taxon>Actinomycetota</taxon>
        <taxon>Actinomycetes</taxon>
        <taxon>Micrococcales</taxon>
        <taxon>Microbacteriaceae</taxon>
        <taxon>Leifsonia</taxon>
    </lineage>
</organism>
<evidence type="ECO:0000256" key="1">
    <source>
        <dbReference type="SAM" id="Phobius"/>
    </source>
</evidence>
<keyword evidence="1" id="KW-0812">Transmembrane</keyword>
<feature type="transmembrane region" description="Helical" evidence="1">
    <location>
        <begin position="106"/>
        <end position="122"/>
    </location>
</feature>
<sequence length="208" mass="22039">MSQVPRPVPSSRPRRVRADVLTRVGWIGVLLLTSVFHFVRGAPVDGVIYAAGAVVLALDGLGWLRIPLRLRADRDTVRRRVAAGVLIAVASLTLAVTPLYSGADTAIVVGLGVLLLPVAWANRPGPAADTDRAALRRAAIAWSVLIAAGCLWEVGTFFLGRGTPGGITDFPALSDLTDPLVAWPPARAVLVACWLLGGYALVRRGWAR</sequence>
<feature type="transmembrane region" description="Helical" evidence="1">
    <location>
        <begin position="80"/>
        <end position="100"/>
    </location>
</feature>
<feature type="transmembrane region" description="Helical" evidence="1">
    <location>
        <begin position="46"/>
        <end position="68"/>
    </location>
</feature>
<dbReference type="EMBL" id="CP157390">
    <property type="protein sequence ID" value="XBM47650.1"/>
    <property type="molecule type" value="Genomic_DNA"/>
</dbReference>
<accession>A0AAU7G8D1</accession>
<protein>
    <submittedName>
        <fullName evidence="2">Uncharacterized protein</fullName>
    </submittedName>
</protein>
<dbReference type="RefSeq" id="WP_348787617.1">
    <property type="nucleotide sequence ID" value="NZ_CP157390.1"/>
</dbReference>
<feature type="transmembrane region" description="Helical" evidence="1">
    <location>
        <begin position="134"/>
        <end position="160"/>
    </location>
</feature>
<name>A0AAU7G8D1_9MICO</name>